<feature type="signal peptide" evidence="2">
    <location>
        <begin position="1"/>
        <end position="23"/>
    </location>
</feature>
<reference evidence="4" key="1">
    <citation type="submission" date="2024-02" db="UniProtKB">
        <authorList>
            <consortium name="WormBaseParasite"/>
        </authorList>
    </citation>
    <scope>IDENTIFICATION</scope>
</reference>
<evidence type="ECO:0000256" key="2">
    <source>
        <dbReference type="SAM" id="SignalP"/>
    </source>
</evidence>
<dbReference type="CDD" id="cd00866">
    <property type="entry name" value="PEBP_euk"/>
    <property type="match status" value="1"/>
</dbReference>
<proteinExistence type="inferred from homology"/>
<name>A0AAF3ENL5_9BILA</name>
<organism evidence="3 4">
    <name type="scientific">Mesorhabditis belari</name>
    <dbReference type="NCBI Taxonomy" id="2138241"/>
    <lineage>
        <taxon>Eukaryota</taxon>
        <taxon>Metazoa</taxon>
        <taxon>Ecdysozoa</taxon>
        <taxon>Nematoda</taxon>
        <taxon>Chromadorea</taxon>
        <taxon>Rhabditida</taxon>
        <taxon>Rhabditina</taxon>
        <taxon>Rhabditomorpha</taxon>
        <taxon>Rhabditoidea</taxon>
        <taxon>Rhabditidae</taxon>
        <taxon>Mesorhabditinae</taxon>
        <taxon>Mesorhabditis</taxon>
    </lineage>
</organism>
<dbReference type="PANTHER" id="PTHR11362:SF82">
    <property type="entry name" value="PHOSPHATIDYLETHANOLAMINE-BINDING PROTEIN 4"/>
    <property type="match status" value="1"/>
</dbReference>
<dbReference type="InterPro" id="IPR008914">
    <property type="entry name" value="PEBP"/>
</dbReference>
<sequence length="201" mass="21933">MLPSNQSALFSLCTSILLLCVSGAGLDSFISSGIVPDVISSPPQSVLQVTYNNGLTVNFGNELSRQQMMNRPSVSWNADPNSLYTLIFTDPDAPSRANPTSREFKHWVVVNIPGNNVTQGQEVAGYRPAGPGQGSGLHRYVFLIYKQNRKIDAGFNTPSKSTDARPGFNTNGFAQQKQLTLVAGNYFMCQYHQGDENLLVL</sequence>
<evidence type="ECO:0000313" key="4">
    <source>
        <dbReference type="WBParaSite" id="MBELARI_LOCUS15645"/>
    </source>
</evidence>
<comment type="similarity">
    <text evidence="1">Belongs to the phosphatidylethanolamine-binding protein family.</text>
</comment>
<dbReference type="Pfam" id="PF01161">
    <property type="entry name" value="PBP"/>
    <property type="match status" value="1"/>
</dbReference>
<keyword evidence="2" id="KW-0732">Signal</keyword>
<dbReference type="InterPro" id="IPR035810">
    <property type="entry name" value="PEBP_euk"/>
</dbReference>
<dbReference type="InterPro" id="IPR036610">
    <property type="entry name" value="PEBP-like_sf"/>
</dbReference>
<dbReference type="WBParaSite" id="MBELARI_LOCUS15645">
    <property type="protein sequence ID" value="MBELARI_LOCUS15645"/>
    <property type="gene ID" value="MBELARI_LOCUS15645"/>
</dbReference>
<dbReference type="AlphaFoldDB" id="A0AAF3ENL5"/>
<dbReference type="InterPro" id="IPR001858">
    <property type="entry name" value="Phosphatidylethanolamine-bd_CS"/>
</dbReference>
<feature type="chain" id="PRO_5042080080" description="Phosphatidylethanolamine-binding protein" evidence="2">
    <location>
        <begin position="24"/>
        <end position="201"/>
    </location>
</feature>
<evidence type="ECO:0000313" key="3">
    <source>
        <dbReference type="Proteomes" id="UP000887575"/>
    </source>
</evidence>
<keyword evidence="3" id="KW-1185">Reference proteome</keyword>
<dbReference type="Gene3D" id="3.90.280.10">
    <property type="entry name" value="PEBP-like"/>
    <property type="match status" value="1"/>
</dbReference>
<protein>
    <recommendedName>
        <fullName evidence="5">Phosphatidylethanolamine-binding protein</fullName>
    </recommendedName>
</protein>
<dbReference type="SUPFAM" id="SSF49777">
    <property type="entry name" value="PEBP-like"/>
    <property type="match status" value="1"/>
</dbReference>
<accession>A0AAF3ENL5</accession>
<evidence type="ECO:0000256" key="1">
    <source>
        <dbReference type="ARBA" id="ARBA00007091"/>
    </source>
</evidence>
<dbReference type="PROSITE" id="PS01220">
    <property type="entry name" value="PBP"/>
    <property type="match status" value="1"/>
</dbReference>
<evidence type="ECO:0008006" key="5">
    <source>
        <dbReference type="Google" id="ProtNLM"/>
    </source>
</evidence>
<dbReference type="PANTHER" id="PTHR11362">
    <property type="entry name" value="PHOSPHATIDYLETHANOLAMINE-BINDING PROTEIN"/>
    <property type="match status" value="1"/>
</dbReference>
<dbReference type="Proteomes" id="UP000887575">
    <property type="component" value="Unassembled WGS sequence"/>
</dbReference>